<dbReference type="NCBIfam" id="NF001989">
    <property type="entry name" value="PRK00784.1"/>
    <property type="match status" value="1"/>
</dbReference>
<dbReference type="Pfam" id="PF01656">
    <property type="entry name" value="CbiA"/>
    <property type="match status" value="1"/>
</dbReference>
<evidence type="ECO:0000259" key="4">
    <source>
        <dbReference type="Pfam" id="PF01656"/>
    </source>
</evidence>
<dbReference type="CDD" id="cd05389">
    <property type="entry name" value="CobQ_N"/>
    <property type="match status" value="1"/>
</dbReference>
<protein>
    <submittedName>
        <fullName evidence="6">Cobyric acid synthase</fullName>
        <ecNumber evidence="6">6.3.5.10</ecNumber>
    </submittedName>
</protein>
<dbReference type="PANTHER" id="PTHR21343:SF1">
    <property type="entry name" value="COBYRIC ACID SYNTHASE"/>
    <property type="match status" value="1"/>
</dbReference>
<comment type="pathway">
    <text evidence="1">Cofactor biosynthesis; adenosylcobalamin biosynthesis.</text>
</comment>
<dbReference type="SUPFAM" id="SSF52317">
    <property type="entry name" value="Class I glutamine amidotransferase-like"/>
    <property type="match status" value="1"/>
</dbReference>
<dbReference type="Pfam" id="PF07685">
    <property type="entry name" value="GATase_3"/>
    <property type="match status" value="1"/>
</dbReference>
<gene>
    <name evidence="6" type="ORF">MNBD_GAMMA22-1312</name>
</gene>
<feature type="domain" description="CobB/CobQ-like glutamine amidotransferase" evidence="5">
    <location>
        <begin position="254"/>
        <end position="436"/>
    </location>
</feature>
<evidence type="ECO:0000259" key="5">
    <source>
        <dbReference type="Pfam" id="PF07685"/>
    </source>
</evidence>
<evidence type="ECO:0000313" key="6">
    <source>
        <dbReference type="EMBL" id="VAW98740.1"/>
    </source>
</evidence>
<dbReference type="EC" id="6.3.5.10" evidence="6"/>
<dbReference type="NCBIfam" id="TIGR00313">
    <property type="entry name" value="cobQ"/>
    <property type="match status" value="1"/>
</dbReference>
<dbReference type="InterPro" id="IPR002586">
    <property type="entry name" value="CobQ/CobB/MinD/ParA_Nub-bd_dom"/>
</dbReference>
<evidence type="ECO:0000256" key="1">
    <source>
        <dbReference type="ARBA" id="ARBA00004953"/>
    </source>
</evidence>
<dbReference type="AlphaFoldDB" id="A0A3B1AAZ3"/>
<dbReference type="Gene3D" id="3.40.50.880">
    <property type="match status" value="1"/>
</dbReference>
<dbReference type="InterPro" id="IPR027417">
    <property type="entry name" value="P-loop_NTPase"/>
</dbReference>
<dbReference type="PROSITE" id="PS51274">
    <property type="entry name" value="GATASE_COBBQ"/>
    <property type="match status" value="1"/>
</dbReference>
<dbReference type="GO" id="GO:0009236">
    <property type="term" value="P:cobalamin biosynthetic process"/>
    <property type="evidence" value="ECO:0007669"/>
    <property type="project" value="UniProtKB-UniPathway"/>
</dbReference>
<evidence type="ECO:0000256" key="3">
    <source>
        <dbReference type="ARBA" id="ARBA00022962"/>
    </source>
</evidence>
<dbReference type="InterPro" id="IPR033949">
    <property type="entry name" value="CobQ_GATase1"/>
</dbReference>
<proteinExistence type="inferred from homology"/>
<dbReference type="InterPro" id="IPR047045">
    <property type="entry name" value="CobQ_N"/>
</dbReference>
<dbReference type="InterPro" id="IPR029062">
    <property type="entry name" value="Class_I_gatase-like"/>
</dbReference>
<keyword evidence="3" id="KW-0315">Glutamine amidotransferase</keyword>
<feature type="domain" description="CobQ/CobB/MinD/ParA nucleotide binding" evidence="4">
    <location>
        <begin position="6"/>
        <end position="232"/>
    </location>
</feature>
<keyword evidence="2" id="KW-0169">Cobalamin biosynthesis</keyword>
<reference evidence="6" key="1">
    <citation type="submission" date="2018-06" db="EMBL/GenBank/DDBJ databases">
        <authorList>
            <person name="Zhirakovskaya E."/>
        </authorList>
    </citation>
    <scope>NUCLEOTIDE SEQUENCE</scope>
</reference>
<dbReference type="InterPro" id="IPR004459">
    <property type="entry name" value="CobQ_synth"/>
</dbReference>
<evidence type="ECO:0000256" key="2">
    <source>
        <dbReference type="ARBA" id="ARBA00022573"/>
    </source>
</evidence>
<dbReference type="PANTHER" id="PTHR21343">
    <property type="entry name" value="DETHIOBIOTIN SYNTHETASE"/>
    <property type="match status" value="1"/>
</dbReference>
<dbReference type="GO" id="GO:0051921">
    <property type="term" value="F:adenosylcobyric acid synthase (glutamine-hydrolyzing) activity"/>
    <property type="evidence" value="ECO:0007669"/>
    <property type="project" value="UniProtKB-EC"/>
</dbReference>
<dbReference type="HAMAP" id="MF_00028">
    <property type="entry name" value="CobQ"/>
    <property type="match status" value="1"/>
</dbReference>
<dbReference type="UniPathway" id="UPA00148"/>
<name>A0A3B1AAZ3_9ZZZZ</name>
<accession>A0A3B1AAZ3</accession>
<dbReference type="Gene3D" id="3.40.50.300">
    <property type="entry name" value="P-loop containing nucleotide triphosphate hydrolases"/>
    <property type="match status" value="1"/>
</dbReference>
<sequence>MAATALMIQGTTSDAGKTAFVAGLCRLLTRQGYSVAPFKPQNMALNSAVTIDGGEIGRAQALQAKACGIACHTDMNPVLLKPNSDTGSQVIVQGHTIGNMDAKHYHSYKPTIFKSVLESYHRLSQQYDIILIEGAGSPAEINLRQHDVANMGFAEAIDCTVLLIADIERGGVFAHLYGTLKILANSEQNRILGFIINRFRGDLDILQSGIEWLEKKCQKPILGVLPYLHDLHLEAEDSLNLTTATNATSVEQLKIIVPKLPKISNHTDFDALRLHPQIDLQFISDNETIPSADIIIIPGSKSVRSDLEWLFKNAWDKEILKHCRYGGKLIGICGGFQMLGNNINDPHAIEGAAGNSTGLSLLDMTTTLEKKKILKNRSGKLLLNNANVSGYEIHCGISTGSALNNPAISFKGSSDGVLTPDGLILGTYLHGIFDTEYAITAILQWAGLNKPLQSNYQDKCELGINQLADAIKSCVDMNMIYKALQV</sequence>
<organism evidence="6">
    <name type="scientific">hydrothermal vent metagenome</name>
    <dbReference type="NCBI Taxonomy" id="652676"/>
    <lineage>
        <taxon>unclassified sequences</taxon>
        <taxon>metagenomes</taxon>
        <taxon>ecological metagenomes</taxon>
    </lineage>
</organism>
<keyword evidence="6" id="KW-0436">Ligase</keyword>
<dbReference type="EMBL" id="UOFS01000039">
    <property type="protein sequence ID" value="VAW98740.1"/>
    <property type="molecule type" value="Genomic_DNA"/>
</dbReference>
<dbReference type="CDD" id="cd01750">
    <property type="entry name" value="GATase1_CobQ"/>
    <property type="match status" value="1"/>
</dbReference>
<dbReference type="SUPFAM" id="SSF52540">
    <property type="entry name" value="P-loop containing nucleoside triphosphate hydrolases"/>
    <property type="match status" value="1"/>
</dbReference>
<dbReference type="InterPro" id="IPR011698">
    <property type="entry name" value="GATase_3"/>
</dbReference>